<reference evidence="3" key="1">
    <citation type="journal article" date="2021" name="Elife">
        <title>Highly contiguous assemblies of 101 drosophilid genomes.</title>
        <authorList>
            <person name="Kim B.Y."/>
            <person name="Wang J.R."/>
            <person name="Miller D.E."/>
            <person name="Barmina O."/>
            <person name="Delaney E."/>
            <person name="Thompson A."/>
            <person name="Comeault A.A."/>
            <person name="Peede D."/>
            <person name="D'Agostino E.R."/>
            <person name="Pelaez J."/>
            <person name="Aguilar J.M."/>
            <person name="Haji D."/>
            <person name="Matsunaga T."/>
            <person name="Armstrong E.E."/>
            <person name="Zych M."/>
            <person name="Ogawa Y."/>
            <person name="Stamenkovic-Radak M."/>
            <person name="Jelic M."/>
            <person name="Veselinovic M.S."/>
            <person name="Tanaskovic M."/>
            <person name="Eric P."/>
            <person name="Gao J.J."/>
            <person name="Katoh T.K."/>
            <person name="Toda M.J."/>
            <person name="Watabe H."/>
            <person name="Watada M."/>
            <person name="Davis J.S."/>
            <person name="Moyle L.C."/>
            <person name="Manoli G."/>
            <person name="Bertolini E."/>
            <person name="Kostal V."/>
            <person name="Hawley R.S."/>
            <person name="Takahashi A."/>
            <person name="Jones C.D."/>
            <person name="Price D.K."/>
            <person name="Whiteman N."/>
            <person name="Kopp A."/>
            <person name="Matute D.R."/>
            <person name="Petrov D.A."/>
        </authorList>
    </citation>
    <scope>NUCLEOTIDE SEQUENCE [LARGE SCALE GENOMIC DNA]</scope>
</reference>
<keyword evidence="1" id="KW-0732">Signal</keyword>
<evidence type="ECO:0000313" key="2">
    <source>
        <dbReference type="EnsemblMetazoa" id="XP_044314535.1"/>
    </source>
</evidence>
<dbReference type="Proteomes" id="UP001652680">
    <property type="component" value="Unassembled WGS sequence"/>
</dbReference>
<feature type="signal peptide" evidence="1">
    <location>
        <begin position="1"/>
        <end position="20"/>
    </location>
</feature>
<evidence type="ECO:0000313" key="3">
    <source>
        <dbReference type="Proteomes" id="UP001652680"/>
    </source>
</evidence>
<sequence length="67" mass="7490">MKFFALFVFILIALVVVVKADPESPSFLKCLDETSDTELCLNFKDQFPEDAPAVPVDDLLSKLVLDK</sequence>
<name>A0ABM5J6T0_DRORH</name>
<protein>
    <submittedName>
        <fullName evidence="2">Uncharacterized protein</fullName>
    </submittedName>
</protein>
<dbReference type="EnsemblMetazoa" id="XM_044458600.1">
    <property type="protein sequence ID" value="XP_044314535.1"/>
    <property type="gene ID" value="LOC123037521"/>
</dbReference>
<reference evidence="2" key="2">
    <citation type="submission" date="2025-05" db="UniProtKB">
        <authorList>
            <consortium name="EnsemblMetazoa"/>
        </authorList>
    </citation>
    <scope>IDENTIFICATION</scope>
</reference>
<keyword evidence="3" id="KW-1185">Reference proteome</keyword>
<dbReference type="GeneID" id="123037521"/>
<dbReference type="RefSeq" id="XP_044314535.1">
    <property type="nucleotide sequence ID" value="XM_044458600.1"/>
</dbReference>
<feature type="chain" id="PRO_5047512539" evidence="1">
    <location>
        <begin position="21"/>
        <end position="67"/>
    </location>
</feature>
<proteinExistence type="predicted"/>
<organism evidence="2 3">
    <name type="scientific">Drosophila rhopaloa</name>
    <name type="common">Fruit fly</name>
    <dbReference type="NCBI Taxonomy" id="1041015"/>
    <lineage>
        <taxon>Eukaryota</taxon>
        <taxon>Metazoa</taxon>
        <taxon>Ecdysozoa</taxon>
        <taxon>Arthropoda</taxon>
        <taxon>Hexapoda</taxon>
        <taxon>Insecta</taxon>
        <taxon>Pterygota</taxon>
        <taxon>Neoptera</taxon>
        <taxon>Endopterygota</taxon>
        <taxon>Diptera</taxon>
        <taxon>Brachycera</taxon>
        <taxon>Muscomorpha</taxon>
        <taxon>Ephydroidea</taxon>
        <taxon>Drosophilidae</taxon>
        <taxon>Drosophila</taxon>
        <taxon>Sophophora</taxon>
    </lineage>
</organism>
<evidence type="ECO:0000256" key="1">
    <source>
        <dbReference type="SAM" id="SignalP"/>
    </source>
</evidence>
<accession>A0ABM5J6T0</accession>